<proteinExistence type="predicted"/>
<protein>
    <submittedName>
        <fullName evidence="1">Uncharacterized protein</fullName>
    </submittedName>
</protein>
<evidence type="ECO:0000313" key="2">
    <source>
        <dbReference type="Proteomes" id="UP000325440"/>
    </source>
</evidence>
<keyword evidence="2" id="KW-1185">Reference proteome</keyword>
<organism evidence="1 2">
    <name type="scientific">Cinara cedri</name>
    <dbReference type="NCBI Taxonomy" id="506608"/>
    <lineage>
        <taxon>Eukaryota</taxon>
        <taxon>Metazoa</taxon>
        <taxon>Ecdysozoa</taxon>
        <taxon>Arthropoda</taxon>
        <taxon>Hexapoda</taxon>
        <taxon>Insecta</taxon>
        <taxon>Pterygota</taxon>
        <taxon>Neoptera</taxon>
        <taxon>Paraneoptera</taxon>
        <taxon>Hemiptera</taxon>
        <taxon>Sternorrhyncha</taxon>
        <taxon>Aphidomorpha</taxon>
        <taxon>Aphidoidea</taxon>
        <taxon>Aphididae</taxon>
        <taxon>Lachninae</taxon>
        <taxon>Cinara</taxon>
    </lineage>
</organism>
<reference evidence="1 2" key="1">
    <citation type="submission" date="2019-08" db="EMBL/GenBank/DDBJ databases">
        <authorList>
            <person name="Alioto T."/>
            <person name="Alioto T."/>
            <person name="Gomez Garrido J."/>
        </authorList>
    </citation>
    <scope>NUCLEOTIDE SEQUENCE [LARGE SCALE GENOMIC DNA]</scope>
</reference>
<dbReference type="AlphaFoldDB" id="A0A5E4NEX2"/>
<dbReference type="EMBL" id="CABPRJ010002369">
    <property type="protein sequence ID" value="VVC43450.1"/>
    <property type="molecule type" value="Genomic_DNA"/>
</dbReference>
<accession>A0A5E4NEX2</accession>
<sequence>MSAIRRKEQAVTLRILQEHIARSESSVWTEWLIPDIWRSTGCGCGMWQRSIRPRSRPTMSVSATTFTGSGGSLNQRTPWNGYITIPFFPKPSDC</sequence>
<gene>
    <name evidence="1" type="ORF">CINCED_3A015819</name>
</gene>
<evidence type="ECO:0000313" key="1">
    <source>
        <dbReference type="EMBL" id="VVC43450.1"/>
    </source>
</evidence>
<dbReference type="Proteomes" id="UP000325440">
    <property type="component" value="Unassembled WGS sequence"/>
</dbReference>
<name>A0A5E4NEX2_9HEMI</name>